<evidence type="ECO:0000256" key="1">
    <source>
        <dbReference type="ARBA" id="ARBA00004660"/>
    </source>
</evidence>
<feature type="region of interest" description="Disordered" evidence="11">
    <location>
        <begin position="361"/>
        <end position="388"/>
    </location>
</feature>
<proteinExistence type="inferred from homology"/>
<dbReference type="InterPro" id="IPR036396">
    <property type="entry name" value="Cyt_P450_sf"/>
</dbReference>
<evidence type="ECO:0000256" key="7">
    <source>
        <dbReference type="ARBA" id="ARBA00023033"/>
    </source>
</evidence>
<organism evidence="12 13">
    <name type="scientific">Amycolatopsis vancoresmycina DSM 44592</name>
    <dbReference type="NCBI Taxonomy" id="1292037"/>
    <lineage>
        <taxon>Bacteria</taxon>
        <taxon>Bacillati</taxon>
        <taxon>Actinomycetota</taxon>
        <taxon>Actinomycetes</taxon>
        <taxon>Pseudonocardiales</taxon>
        <taxon>Pseudonocardiaceae</taxon>
        <taxon>Amycolatopsis</taxon>
    </lineage>
</organism>
<keyword evidence="5 9" id="KW-0560">Oxidoreductase</keyword>
<keyword evidence="7 9" id="KW-0503">Monooxygenase</keyword>
<dbReference type="Gene3D" id="1.10.630.10">
    <property type="entry name" value="Cytochrome P450"/>
    <property type="match status" value="1"/>
</dbReference>
<dbReference type="GO" id="GO:0016705">
    <property type="term" value="F:oxidoreductase activity, acting on paired donors, with incorporation or reduction of molecular oxygen"/>
    <property type="evidence" value="ECO:0007669"/>
    <property type="project" value="InterPro"/>
</dbReference>
<reference evidence="12 13" key="1">
    <citation type="submission" date="2013-02" db="EMBL/GenBank/DDBJ databases">
        <title>Draft genome sequence of Amycolatopsis vancoresmycina strain DSM 44592T.</title>
        <authorList>
            <person name="Kumar S."/>
            <person name="Kaur N."/>
            <person name="Kaur C."/>
            <person name="Raghava G.P.S."/>
            <person name="Mayilraj S."/>
        </authorList>
    </citation>
    <scope>NUCLEOTIDE SEQUENCE [LARGE SCALE GENOMIC DNA]</scope>
    <source>
        <strain evidence="12 13">DSM 44592</strain>
    </source>
</reference>
<dbReference type="eggNOG" id="COG2124">
    <property type="taxonomic scope" value="Bacteria"/>
</dbReference>
<dbReference type="FunFam" id="1.10.630.10:FF:000018">
    <property type="entry name" value="Cytochrome P450 monooxygenase"/>
    <property type="match status" value="1"/>
</dbReference>
<keyword evidence="13" id="KW-1185">Reference proteome</keyword>
<comment type="similarity">
    <text evidence="2 9">Belongs to the cytochrome P450 family.</text>
</comment>
<dbReference type="PROSITE" id="PS00086">
    <property type="entry name" value="CYTOCHROME_P450"/>
    <property type="match status" value="1"/>
</dbReference>
<gene>
    <name evidence="12" type="ORF">H480_43830</name>
</gene>
<keyword evidence="4 9" id="KW-0479">Metal-binding</keyword>
<evidence type="ECO:0000256" key="9">
    <source>
        <dbReference type="RuleBase" id="RU000461"/>
    </source>
</evidence>
<dbReference type="PATRIC" id="fig|1292037.4.peg.8212"/>
<dbReference type="GO" id="GO:0020037">
    <property type="term" value="F:heme binding"/>
    <property type="evidence" value="ECO:0007669"/>
    <property type="project" value="InterPro"/>
</dbReference>
<evidence type="ECO:0000256" key="6">
    <source>
        <dbReference type="ARBA" id="ARBA00023004"/>
    </source>
</evidence>
<evidence type="ECO:0000313" key="12">
    <source>
        <dbReference type="EMBL" id="EOD58071.1"/>
    </source>
</evidence>
<dbReference type="EMBL" id="AOUO01000769">
    <property type="protein sequence ID" value="EOD58071.1"/>
    <property type="molecule type" value="Genomic_DNA"/>
</dbReference>
<comment type="pathway">
    <text evidence="1">Antibiotic biosynthesis; vancomycin biosynthesis.</text>
</comment>
<evidence type="ECO:0000256" key="4">
    <source>
        <dbReference type="ARBA" id="ARBA00022723"/>
    </source>
</evidence>
<keyword evidence="6 9" id="KW-0408">Iron</keyword>
<keyword evidence="10" id="KW-0175">Coiled coil</keyword>
<evidence type="ECO:0000256" key="10">
    <source>
        <dbReference type="SAM" id="Coils"/>
    </source>
</evidence>
<accession>R1HC94</accession>
<dbReference type="SUPFAM" id="SSF48264">
    <property type="entry name" value="Cytochrome P450"/>
    <property type="match status" value="1"/>
</dbReference>
<keyword evidence="3 9" id="KW-0349">Heme</keyword>
<dbReference type="InterPro" id="IPR017972">
    <property type="entry name" value="Cyt_P450_CS"/>
</dbReference>
<evidence type="ECO:0000256" key="3">
    <source>
        <dbReference type="ARBA" id="ARBA00022617"/>
    </source>
</evidence>
<evidence type="ECO:0000256" key="5">
    <source>
        <dbReference type="ARBA" id="ARBA00023002"/>
    </source>
</evidence>
<dbReference type="PANTHER" id="PTHR46696">
    <property type="entry name" value="P450, PUTATIVE (EUROFUNG)-RELATED"/>
    <property type="match status" value="1"/>
</dbReference>
<sequence length="388" mass="44105">MFETHEQHVWMRGEVPPAKVRYDEETRIHHVYGYDDALAVMMDPATFSSNSQRLMPTKFKFATELTDGNMVRLDPPEHTQLRSIVNRGFTPRMIDNLDGRIESLTHELLDEAEDGDRMDLVEALAYPLPVIVIAEMLGVPGSDRVWFKQLMTKHLNSDKDALEDVAAAMEQRVADIQQLRAYLAEHTAERRRTPREDLLTALVQAEVDGDRLTDAQVVNFANLLLIAGHVTTASMLANTVLALDINPVQAKRIREDRELVPGAIEESLRMYPPFQRIIRATMVDTELSGHKIPKDRLVSVWIGAANREERIFADPHSFDPTRDYKLHLSWGHGVHFCLGTPLSRLEGRIAQNILFDRYPELRTDPERPPVSQPSPDFTGLQSLPVILR</sequence>
<feature type="coiled-coil region" evidence="10">
    <location>
        <begin position="152"/>
        <end position="179"/>
    </location>
</feature>
<protein>
    <submittedName>
        <fullName evidence="12">Cytochrome P450-like enzyme</fullName>
    </submittedName>
</protein>
<dbReference type="CDD" id="cd11032">
    <property type="entry name" value="P450_EryK-like"/>
    <property type="match status" value="1"/>
</dbReference>
<evidence type="ECO:0000256" key="8">
    <source>
        <dbReference type="ARBA" id="ARBA00055433"/>
    </source>
</evidence>
<comment type="caution">
    <text evidence="12">The sequence shown here is derived from an EMBL/GenBank/DDBJ whole genome shotgun (WGS) entry which is preliminary data.</text>
</comment>
<evidence type="ECO:0000313" key="13">
    <source>
        <dbReference type="Proteomes" id="UP000014139"/>
    </source>
</evidence>
<comment type="function">
    <text evidence="8">Involved in the coupling of aromatic side chains of the heptapeptide of vancomycin.</text>
</comment>
<name>R1HC94_9PSEU</name>
<dbReference type="Proteomes" id="UP000014139">
    <property type="component" value="Unassembled WGS sequence"/>
</dbReference>
<evidence type="ECO:0000256" key="2">
    <source>
        <dbReference type="ARBA" id="ARBA00010617"/>
    </source>
</evidence>
<dbReference type="Pfam" id="PF00067">
    <property type="entry name" value="p450"/>
    <property type="match status" value="1"/>
</dbReference>
<dbReference type="InterPro" id="IPR002397">
    <property type="entry name" value="Cyt_P450_B"/>
</dbReference>
<dbReference type="PANTHER" id="PTHR46696:SF1">
    <property type="entry name" value="CYTOCHROME P450 YJIB-RELATED"/>
    <property type="match status" value="1"/>
</dbReference>
<evidence type="ECO:0000256" key="11">
    <source>
        <dbReference type="SAM" id="MobiDB-lite"/>
    </source>
</evidence>
<dbReference type="GO" id="GO:0004497">
    <property type="term" value="F:monooxygenase activity"/>
    <property type="evidence" value="ECO:0007669"/>
    <property type="project" value="UniProtKB-KW"/>
</dbReference>
<dbReference type="InterPro" id="IPR001128">
    <property type="entry name" value="Cyt_P450"/>
</dbReference>
<dbReference type="RefSeq" id="WP_004562636.1">
    <property type="nucleotide sequence ID" value="NZ_AOUO01000769.1"/>
</dbReference>
<dbReference type="GO" id="GO:0005506">
    <property type="term" value="F:iron ion binding"/>
    <property type="evidence" value="ECO:0007669"/>
    <property type="project" value="InterPro"/>
</dbReference>
<dbReference type="AlphaFoldDB" id="R1HC94"/>
<dbReference type="PRINTS" id="PR00359">
    <property type="entry name" value="BP450"/>
</dbReference>